<evidence type="ECO:0000256" key="7">
    <source>
        <dbReference type="PROSITE-ProRule" id="PRU00042"/>
    </source>
</evidence>
<comment type="caution">
    <text evidence="9">The sequence shown here is derived from an EMBL/GenBank/DDBJ whole genome shotgun (WGS) entry which is preliminary data.</text>
</comment>
<keyword evidence="5" id="KW-0862">Zinc</keyword>
<name>A0A540KS90_MALBA</name>
<evidence type="ECO:0000313" key="9">
    <source>
        <dbReference type="EMBL" id="TQD77037.1"/>
    </source>
</evidence>
<dbReference type="AlphaFoldDB" id="A0A540KS90"/>
<dbReference type="Gene3D" id="3.30.160.60">
    <property type="entry name" value="Classic Zinc Finger"/>
    <property type="match status" value="1"/>
</dbReference>
<dbReference type="GO" id="GO:0005634">
    <property type="term" value="C:nucleus"/>
    <property type="evidence" value="ECO:0007669"/>
    <property type="project" value="UniProtKB-SubCell"/>
</dbReference>
<dbReference type="Proteomes" id="UP000315295">
    <property type="component" value="Unassembled WGS sequence"/>
</dbReference>
<reference evidence="9 11" key="1">
    <citation type="journal article" date="2019" name="G3 (Bethesda)">
        <title>Sequencing of a Wild Apple (Malus baccata) Genome Unravels the Differences Between Cultivated and Wild Apple Species Regarding Disease Resistance and Cold Tolerance.</title>
        <authorList>
            <person name="Chen X."/>
        </authorList>
    </citation>
    <scope>NUCLEOTIDE SEQUENCE [LARGE SCALE GENOMIC DNA]</scope>
    <source>
        <strain evidence="11">cv. Shandingzi</strain>
        <tissue evidence="9">Leaves</tissue>
    </source>
</reference>
<keyword evidence="6" id="KW-0539">Nucleus</keyword>
<dbReference type="FunFam" id="3.30.160.60:FF:000145">
    <property type="entry name" value="Zinc finger protein 574"/>
    <property type="match status" value="1"/>
</dbReference>
<dbReference type="SUPFAM" id="SSF57667">
    <property type="entry name" value="beta-beta-alpha zinc fingers"/>
    <property type="match status" value="1"/>
</dbReference>
<evidence type="ECO:0000256" key="5">
    <source>
        <dbReference type="ARBA" id="ARBA00022833"/>
    </source>
</evidence>
<evidence type="ECO:0000313" key="11">
    <source>
        <dbReference type="Proteomes" id="UP000315295"/>
    </source>
</evidence>
<evidence type="ECO:0000259" key="8">
    <source>
        <dbReference type="PROSITE" id="PS50157"/>
    </source>
</evidence>
<evidence type="ECO:0000256" key="2">
    <source>
        <dbReference type="ARBA" id="ARBA00022723"/>
    </source>
</evidence>
<dbReference type="GO" id="GO:0008270">
    <property type="term" value="F:zinc ion binding"/>
    <property type="evidence" value="ECO:0007669"/>
    <property type="project" value="UniProtKB-KW"/>
</dbReference>
<dbReference type="PROSITE" id="PS00028">
    <property type="entry name" value="ZINC_FINGER_C2H2_1"/>
    <property type="match status" value="1"/>
</dbReference>
<gene>
    <name evidence="10" type="ORF">C1H46_025547</name>
    <name evidence="9" type="ORF">C1H46_037429</name>
</gene>
<evidence type="ECO:0000256" key="4">
    <source>
        <dbReference type="ARBA" id="ARBA00022771"/>
    </source>
</evidence>
<evidence type="ECO:0000256" key="6">
    <source>
        <dbReference type="ARBA" id="ARBA00023242"/>
    </source>
</evidence>
<keyword evidence="2" id="KW-0479">Metal-binding</keyword>
<dbReference type="InterPro" id="IPR036236">
    <property type="entry name" value="Znf_C2H2_sf"/>
</dbReference>
<evidence type="ECO:0000313" key="10">
    <source>
        <dbReference type="EMBL" id="TQD88866.1"/>
    </source>
</evidence>
<keyword evidence="4 7" id="KW-0863">Zinc-finger</keyword>
<sequence length="56" mass="6144">MADGDGGGEVAEENSTTCEECGATFKKPAHLKQHLQSHSFEVVFAFIFRSRLIKTS</sequence>
<evidence type="ECO:0000256" key="3">
    <source>
        <dbReference type="ARBA" id="ARBA00022737"/>
    </source>
</evidence>
<evidence type="ECO:0000256" key="1">
    <source>
        <dbReference type="ARBA" id="ARBA00004123"/>
    </source>
</evidence>
<dbReference type="SMART" id="SM00355">
    <property type="entry name" value="ZnF_C2H2"/>
    <property type="match status" value="1"/>
</dbReference>
<keyword evidence="11" id="KW-1185">Reference proteome</keyword>
<organism evidence="9 11">
    <name type="scientific">Malus baccata</name>
    <name type="common">Siberian crab apple</name>
    <name type="synonym">Pyrus baccata</name>
    <dbReference type="NCBI Taxonomy" id="106549"/>
    <lineage>
        <taxon>Eukaryota</taxon>
        <taxon>Viridiplantae</taxon>
        <taxon>Streptophyta</taxon>
        <taxon>Embryophyta</taxon>
        <taxon>Tracheophyta</taxon>
        <taxon>Spermatophyta</taxon>
        <taxon>Magnoliopsida</taxon>
        <taxon>eudicotyledons</taxon>
        <taxon>Gunneridae</taxon>
        <taxon>Pentapetalae</taxon>
        <taxon>rosids</taxon>
        <taxon>fabids</taxon>
        <taxon>Rosales</taxon>
        <taxon>Rosaceae</taxon>
        <taxon>Amygdaloideae</taxon>
        <taxon>Maleae</taxon>
        <taxon>Malus</taxon>
    </lineage>
</organism>
<protein>
    <recommendedName>
        <fullName evidence="8">C2H2-type domain-containing protein</fullName>
    </recommendedName>
</protein>
<dbReference type="Pfam" id="PF00096">
    <property type="entry name" value="zf-C2H2"/>
    <property type="match status" value="1"/>
</dbReference>
<dbReference type="PROSITE" id="PS50157">
    <property type="entry name" value="ZINC_FINGER_C2H2_2"/>
    <property type="match status" value="1"/>
</dbReference>
<dbReference type="InterPro" id="IPR013087">
    <property type="entry name" value="Znf_C2H2_type"/>
</dbReference>
<dbReference type="EMBL" id="VIEB01000496">
    <property type="protein sequence ID" value="TQD88866.1"/>
    <property type="molecule type" value="Genomic_DNA"/>
</dbReference>
<comment type="subcellular location">
    <subcellularLocation>
        <location evidence="1">Nucleus</location>
    </subcellularLocation>
</comment>
<keyword evidence="3" id="KW-0677">Repeat</keyword>
<proteinExistence type="predicted"/>
<dbReference type="STRING" id="106549.A0A540KS90"/>
<accession>A0A540KS90</accession>
<dbReference type="EMBL" id="VIEB01000990">
    <property type="protein sequence ID" value="TQD77037.1"/>
    <property type="molecule type" value="Genomic_DNA"/>
</dbReference>
<feature type="domain" description="C2H2-type" evidence="8">
    <location>
        <begin position="16"/>
        <end position="43"/>
    </location>
</feature>